<dbReference type="GeneID" id="64766961"/>
<proteinExistence type="predicted"/>
<name>A0A514DDM6_9CAUD</name>
<evidence type="ECO:0000313" key="2">
    <source>
        <dbReference type="EMBL" id="QDH91715.1"/>
    </source>
</evidence>
<dbReference type="EMBL" id="MK937592">
    <property type="protein sequence ID" value="QDH91715.1"/>
    <property type="molecule type" value="Genomic_DNA"/>
</dbReference>
<accession>A0A514DDM6</accession>
<dbReference type="KEGG" id="vg:64766961"/>
<evidence type="ECO:0000256" key="1">
    <source>
        <dbReference type="SAM" id="Coils"/>
    </source>
</evidence>
<evidence type="ECO:0000313" key="3">
    <source>
        <dbReference type="Proteomes" id="UP000316777"/>
    </source>
</evidence>
<sequence length="129" mass="14543">MNWELVLTSTAIATVLSTVVAGWFARPKQKSEARKFDTDADLAVTDLNVRHAREEADRAQAAREEAERSRNACRQSLVRSLDLSDVILDAFERMIAVLRAGRLPTPDEIDEIVSETIVPTRRTVRELRP</sequence>
<reference evidence="2 3" key="1">
    <citation type="submission" date="2019-05" db="EMBL/GenBank/DDBJ databases">
        <authorList>
            <person name="Pope W.H."/>
            <person name="Garlena R.A."/>
            <person name="Russell D.A."/>
            <person name="Jacobs-Sera D."/>
            <person name="Hatfull G.F."/>
        </authorList>
    </citation>
    <scope>NUCLEOTIDE SEQUENCE [LARGE SCALE GENOMIC DNA]</scope>
</reference>
<protein>
    <submittedName>
        <fullName evidence="2">Uncharacterized protein</fullName>
    </submittedName>
</protein>
<organism evidence="2 3">
    <name type="scientific">Mycobacterium phage Phrappuccino</name>
    <dbReference type="NCBI Taxonomy" id="2591223"/>
    <lineage>
        <taxon>Viruses</taxon>
        <taxon>Duplodnaviria</taxon>
        <taxon>Heunggongvirae</taxon>
        <taxon>Uroviricota</taxon>
        <taxon>Caudoviricetes</taxon>
        <taxon>Phrappuccinovirus</taxon>
        <taxon>Phrappuccinovirus phrappuccino</taxon>
        <taxon>Phreappuccinovirus Phrappuccino</taxon>
    </lineage>
</organism>
<keyword evidence="3" id="KW-1185">Reference proteome</keyword>
<keyword evidence="1" id="KW-0175">Coiled coil</keyword>
<gene>
    <name evidence="2" type="primary">37</name>
    <name evidence="2" type="ORF">SEA_PHRAPPUCCINO_37</name>
</gene>
<dbReference type="RefSeq" id="YP_010059726.1">
    <property type="nucleotide sequence ID" value="NC_054727.1"/>
</dbReference>
<dbReference type="Proteomes" id="UP000316777">
    <property type="component" value="Segment"/>
</dbReference>
<feature type="coiled-coil region" evidence="1">
    <location>
        <begin position="49"/>
        <end position="76"/>
    </location>
</feature>